<evidence type="ECO:0000313" key="1">
    <source>
        <dbReference type="EMBL" id="GBM70389.1"/>
    </source>
</evidence>
<evidence type="ECO:0000313" key="2">
    <source>
        <dbReference type="Proteomes" id="UP000499080"/>
    </source>
</evidence>
<proteinExistence type="predicted"/>
<gene>
    <name evidence="1" type="ORF">AVEN_12217_1</name>
</gene>
<keyword evidence="2" id="KW-1185">Reference proteome</keyword>
<comment type="caution">
    <text evidence="1">The sequence shown here is derived from an EMBL/GenBank/DDBJ whole genome shotgun (WGS) entry which is preliminary data.</text>
</comment>
<accession>A0A4Y2HZM1</accession>
<dbReference type="Proteomes" id="UP000499080">
    <property type="component" value="Unassembled WGS sequence"/>
</dbReference>
<sequence>MMAKFMISINIGNDGKSEGISDLRFVEIAWRADGPMHLMPNLDNSKLKGPEKKFEISKNSNYIYSLKQKKLHFRRKKGEKASILSTHNEIDSPAEGVRPGLFSENANRLWMTDQY</sequence>
<name>A0A4Y2HZM1_ARAVE</name>
<reference evidence="1 2" key="1">
    <citation type="journal article" date="2019" name="Sci. Rep.">
        <title>Orb-weaving spider Araneus ventricosus genome elucidates the spidroin gene catalogue.</title>
        <authorList>
            <person name="Kono N."/>
            <person name="Nakamura H."/>
            <person name="Ohtoshi R."/>
            <person name="Moran D.A.P."/>
            <person name="Shinohara A."/>
            <person name="Yoshida Y."/>
            <person name="Fujiwara M."/>
            <person name="Mori M."/>
            <person name="Tomita M."/>
            <person name="Arakawa K."/>
        </authorList>
    </citation>
    <scope>NUCLEOTIDE SEQUENCE [LARGE SCALE GENOMIC DNA]</scope>
</reference>
<dbReference type="EMBL" id="BGPR01002249">
    <property type="protein sequence ID" value="GBM70389.1"/>
    <property type="molecule type" value="Genomic_DNA"/>
</dbReference>
<organism evidence="1 2">
    <name type="scientific">Araneus ventricosus</name>
    <name type="common">Orbweaver spider</name>
    <name type="synonym">Epeira ventricosa</name>
    <dbReference type="NCBI Taxonomy" id="182803"/>
    <lineage>
        <taxon>Eukaryota</taxon>
        <taxon>Metazoa</taxon>
        <taxon>Ecdysozoa</taxon>
        <taxon>Arthropoda</taxon>
        <taxon>Chelicerata</taxon>
        <taxon>Arachnida</taxon>
        <taxon>Araneae</taxon>
        <taxon>Araneomorphae</taxon>
        <taxon>Entelegynae</taxon>
        <taxon>Araneoidea</taxon>
        <taxon>Araneidae</taxon>
        <taxon>Araneus</taxon>
    </lineage>
</organism>
<protein>
    <submittedName>
        <fullName evidence="1">Uncharacterized protein</fullName>
    </submittedName>
</protein>
<dbReference type="AlphaFoldDB" id="A0A4Y2HZM1"/>